<dbReference type="GO" id="GO:0015074">
    <property type="term" value="P:DNA integration"/>
    <property type="evidence" value="ECO:0007669"/>
    <property type="project" value="InterPro"/>
</dbReference>
<name>A0AAE6W305_9BACT</name>
<dbReference type="EMBL" id="CP029701">
    <property type="protein sequence ID" value="QHV64215.1"/>
    <property type="molecule type" value="Genomic_DNA"/>
</dbReference>
<organism evidence="2 3">
    <name type="scientific">Akkermansia massiliensis</name>
    <dbReference type="NCBI Taxonomy" id="2927224"/>
    <lineage>
        <taxon>Bacteria</taxon>
        <taxon>Pseudomonadati</taxon>
        <taxon>Verrucomicrobiota</taxon>
        <taxon>Verrucomicrobiia</taxon>
        <taxon>Verrucomicrobiales</taxon>
        <taxon>Akkermansiaceae</taxon>
        <taxon>Akkermansia</taxon>
    </lineage>
</organism>
<reference evidence="2" key="1">
    <citation type="submission" date="2018-05" db="EMBL/GenBank/DDBJ databases">
        <title>Complete genome sequnece of Akkermansia muciniphila EB-AMDK-40.</title>
        <authorList>
            <person name="Nam Y.-D."/>
            <person name="Chung W.-H."/>
            <person name="Park Y.S."/>
            <person name="Kang J."/>
        </authorList>
    </citation>
    <scope>NUCLEOTIDE SEQUENCE</scope>
    <source>
        <strain evidence="2">EB-AMDK-40</strain>
    </source>
</reference>
<dbReference type="InterPro" id="IPR011010">
    <property type="entry name" value="DNA_brk_join_enz"/>
</dbReference>
<proteinExistence type="predicted"/>
<evidence type="ECO:0000256" key="1">
    <source>
        <dbReference type="ARBA" id="ARBA00023172"/>
    </source>
</evidence>
<dbReference type="InterPro" id="IPR013762">
    <property type="entry name" value="Integrase-like_cat_sf"/>
</dbReference>
<dbReference type="AlphaFoldDB" id="A0AAE6W305"/>
<evidence type="ECO:0000313" key="3">
    <source>
        <dbReference type="Proteomes" id="UP000642553"/>
    </source>
</evidence>
<dbReference type="SUPFAM" id="SSF56349">
    <property type="entry name" value="DNA breaking-rejoining enzymes"/>
    <property type="match status" value="1"/>
</dbReference>
<dbReference type="Proteomes" id="UP000642553">
    <property type="component" value="Chromosome"/>
</dbReference>
<gene>
    <name evidence="2" type="ORF">DMI76_12980</name>
</gene>
<protein>
    <submittedName>
        <fullName evidence="2">Uncharacterized protein</fullName>
    </submittedName>
</protein>
<keyword evidence="1" id="KW-0233">DNA recombination</keyword>
<sequence>MSMCSLFCPISTIACGIVSYEFGWHLHMLGIVTRPESFRGQRKRCVCPNTFHSLRATATTVLHAAGADHALAREIVGHDSEISHQLHIRPSDDQRKEAMEKLSEMIVPWHAVKIPLRWRSVILSLFVPSVSVP</sequence>
<dbReference type="GO" id="GO:0006310">
    <property type="term" value="P:DNA recombination"/>
    <property type="evidence" value="ECO:0007669"/>
    <property type="project" value="UniProtKB-KW"/>
</dbReference>
<evidence type="ECO:0000313" key="2">
    <source>
        <dbReference type="EMBL" id="QHV64215.1"/>
    </source>
</evidence>
<dbReference type="Gene3D" id="1.10.443.10">
    <property type="entry name" value="Intergrase catalytic core"/>
    <property type="match status" value="1"/>
</dbReference>
<accession>A0AAE6W305</accession>
<dbReference type="GO" id="GO:0003677">
    <property type="term" value="F:DNA binding"/>
    <property type="evidence" value="ECO:0007669"/>
    <property type="project" value="InterPro"/>
</dbReference>